<dbReference type="AlphaFoldDB" id="A0A1W1B9W5"/>
<feature type="transmembrane region" description="Helical" evidence="6">
    <location>
        <begin position="302"/>
        <end position="324"/>
    </location>
</feature>
<reference evidence="8" key="1">
    <citation type="submission" date="2016-10" db="EMBL/GenBank/DDBJ databases">
        <authorList>
            <person name="de Groot N.N."/>
        </authorList>
    </citation>
    <scope>NUCLEOTIDE SEQUENCE</scope>
</reference>
<dbReference type="InterPro" id="IPR052159">
    <property type="entry name" value="Competence_DNA_uptake"/>
</dbReference>
<sequence>MLLRVEIFDEKRDFLLYGAFLLLLLMLSLGREYYHYHQLKAKPTAIIKATVLNEYLKTTSKKSYKVIKLKSNNGALFYTTASKRFRSVKNSEVLLKIWTKNLDFLSYLKGFYVHSYFLKSTPLNSNKERLSTLLHSLHSNETIARIYDALFLAKPLSFELYNRFGALGISHLFAISGFHLGILSAVLFFLLYHLYKPLHTHYLPYRHIKRDIFFVVAAILLGYLLFLDSPPSLLRAYAMLLIGFILYDRGVKILSMQTLFIATTLLLALFPRLFFSLGFWLSVSGVYYIMLFFIHFKELKTWQQFLLVPLWVYMMMLPFSLYIFHTFSLYHPLSVIITELFTIFYPLSLFLHIVGFGSLLDPLLDGILHLDLHPYSITLPKWLFYGFVLLSLLASRYKKVLYLLVVIAVAILIYAIIS</sequence>
<feature type="transmembrane region" description="Helical" evidence="6">
    <location>
        <begin position="253"/>
        <end position="270"/>
    </location>
</feature>
<feature type="transmembrane region" description="Helical" evidence="6">
    <location>
        <begin position="372"/>
        <end position="393"/>
    </location>
</feature>
<gene>
    <name evidence="8" type="ORF">MNB_SM-7-1551</name>
</gene>
<evidence type="ECO:0000256" key="3">
    <source>
        <dbReference type="ARBA" id="ARBA00022692"/>
    </source>
</evidence>
<feature type="transmembrane region" description="Helical" evidence="6">
    <location>
        <begin position="277"/>
        <end position="296"/>
    </location>
</feature>
<proteinExistence type="predicted"/>
<accession>A0A1W1B9W5</accession>
<name>A0A1W1B9W5_9ZZZZ</name>
<dbReference type="PANTHER" id="PTHR30619:SF1">
    <property type="entry name" value="RECOMBINATION PROTEIN 2"/>
    <property type="match status" value="1"/>
</dbReference>
<dbReference type="Pfam" id="PF03772">
    <property type="entry name" value="Competence"/>
    <property type="match status" value="1"/>
</dbReference>
<feature type="transmembrane region" description="Helical" evidence="6">
    <location>
        <begin position="336"/>
        <end position="360"/>
    </location>
</feature>
<dbReference type="PANTHER" id="PTHR30619">
    <property type="entry name" value="DNA INTERNALIZATION/COMPETENCE PROTEIN COMEC/REC2"/>
    <property type="match status" value="1"/>
</dbReference>
<feature type="domain" description="ComEC/Rec2-related protein" evidence="7">
    <location>
        <begin position="156"/>
        <end position="415"/>
    </location>
</feature>
<feature type="transmembrane region" description="Helical" evidence="6">
    <location>
        <begin position="207"/>
        <end position="225"/>
    </location>
</feature>
<feature type="transmembrane region" description="Helical" evidence="6">
    <location>
        <begin position="14"/>
        <end position="34"/>
    </location>
</feature>
<dbReference type="InterPro" id="IPR004477">
    <property type="entry name" value="ComEC_N"/>
</dbReference>
<dbReference type="EMBL" id="FPHB01000010">
    <property type="protein sequence ID" value="SFV50215.1"/>
    <property type="molecule type" value="Genomic_DNA"/>
</dbReference>
<organism evidence="8">
    <name type="scientific">hydrothermal vent metagenome</name>
    <dbReference type="NCBI Taxonomy" id="652676"/>
    <lineage>
        <taxon>unclassified sequences</taxon>
        <taxon>metagenomes</taxon>
        <taxon>ecological metagenomes</taxon>
    </lineage>
</organism>
<dbReference type="NCBIfam" id="TIGR00360">
    <property type="entry name" value="ComEC_N-term"/>
    <property type="match status" value="1"/>
</dbReference>
<evidence type="ECO:0000256" key="5">
    <source>
        <dbReference type="ARBA" id="ARBA00023136"/>
    </source>
</evidence>
<comment type="subcellular location">
    <subcellularLocation>
        <location evidence="1">Cell membrane</location>
        <topology evidence="1">Multi-pass membrane protein</topology>
    </subcellularLocation>
</comment>
<feature type="transmembrane region" description="Helical" evidence="6">
    <location>
        <begin position="400"/>
        <end position="417"/>
    </location>
</feature>
<evidence type="ECO:0000256" key="1">
    <source>
        <dbReference type="ARBA" id="ARBA00004651"/>
    </source>
</evidence>
<keyword evidence="4 6" id="KW-1133">Transmembrane helix</keyword>
<evidence type="ECO:0000313" key="8">
    <source>
        <dbReference type="EMBL" id="SFV50215.1"/>
    </source>
</evidence>
<keyword evidence="5 6" id="KW-0472">Membrane</keyword>
<dbReference type="GO" id="GO:0005886">
    <property type="term" value="C:plasma membrane"/>
    <property type="evidence" value="ECO:0007669"/>
    <property type="project" value="UniProtKB-SubCell"/>
</dbReference>
<keyword evidence="2" id="KW-1003">Cell membrane</keyword>
<evidence type="ECO:0000256" key="2">
    <source>
        <dbReference type="ARBA" id="ARBA00022475"/>
    </source>
</evidence>
<evidence type="ECO:0000259" key="7">
    <source>
        <dbReference type="Pfam" id="PF03772"/>
    </source>
</evidence>
<protein>
    <submittedName>
        <fullName evidence="8">Competence protein</fullName>
    </submittedName>
</protein>
<evidence type="ECO:0000256" key="4">
    <source>
        <dbReference type="ARBA" id="ARBA00022989"/>
    </source>
</evidence>
<feature type="transmembrane region" description="Helical" evidence="6">
    <location>
        <begin position="172"/>
        <end position="195"/>
    </location>
</feature>
<evidence type="ECO:0000256" key="6">
    <source>
        <dbReference type="SAM" id="Phobius"/>
    </source>
</evidence>
<keyword evidence="3 6" id="KW-0812">Transmembrane</keyword>